<dbReference type="Pfam" id="PF05572">
    <property type="entry name" value="Peptidase_M43"/>
    <property type="match status" value="1"/>
</dbReference>
<evidence type="ECO:0000256" key="7">
    <source>
        <dbReference type="ARBA" id="ARBA00023049"/>
    </source>
</evidence>
<evidence type="ECO:0000256" key="5">
    <source>
        <dbReference type="ARBA" id="ARBA00022801"/>
    </source>
</evidence>
<feature type="domain" description="Peptidase M43 pregnancy-associated plasma-A" evidence="10">
    <location>
        <begin position="195"/>
        <end position="312"/>
    </location>
</feature>
<keyword evidence="3" id="KW-0479">Metal-binding</keyword>
<protein>
    <submittedName>
        <fullName evidence="11">Pregnancy-associated plasma protein-A</fullName>
    </submittedName>
</protein>
<feature type="signal peptide" evidence="9">
    <location>
        <begin position="1"/>
        <end position="31"/>
    </location>
</feature>
<evidence type="ECO:0000313" key="12">
    <source>
        <dbReference type="Proteomes" id="UP000199651"/>
    </source>
</evidence>
<keyword evidence="2" id="KW-0645">Protease</keyword>
<dbReference type="Gene3D" id="3.40.390.10">
    <property type="entry name" value="Collagenase (Catalytic Domain)"/>
    <property type="match status" value="1"/>
</dbReference>
<dbReference type="GO" id="GO:0006508">
    <property type="term" value="P:proteolysis"/>
    <property type="evidence" value="ECO:0007669"/>
    <property type="project" value="UniProtKB-KW"/>
</dbReference>
<dbReference type="EMBL" id="FNJB01000006">
    <property type="protein sequence ID" value="SDP03148.1"/>
    <property type="molecule type" value="Genomic_DNA"/>
</dbReference>
<evidence type="ECO:0000313" key="11">
    <source>
        <dbReference type="EMBL" id="SDP03148.1"/>
    </source>
</evidence>
<dbReference type="GO" id="GO:0008237">
    <property type="term" value="F:metallopeptidase activity"/>
    <property type="evidence" value="ECO:0007669"/>
    <property type="project" value="UniProtKB-KW"/>
</dbReference>
<keyword evidence="8" id="KW-1015">Disulfide bond</keyword>
<dbReference type="Proteomes" id="UP000199651">
    <property type="component" value="Unassembled WGS sequence"/>
</dbReference>
<keyword evidence="7" id="KW-0482">Metalloprotease</keyword>
<dbReference type="PANTHER" id="PTHR47466">
    <property type="match status" value="1"/>
</dbReference>
<evidence type="ECO:0000256" key="2">
    <source>
        <dbReference type="ARBA" id="ARBA00022670"/>
    </source>
</evidence>
<sequence length="320" mass="33616">MTQDRSLRARTVMLAATLALGGLTLAGGAVADTGTPTAALRPELCAGTLSSDRVKPGTAPGVERNEITQDEAQRINRELRFKVASLKANGAYAAGATIPVVFHIITGNGGVGSMSDATVAAQIKVLNDGFAGAEAPGVAANTGFTFTLQETKRWSNHTWFTRADRSNVEKQMKSATRVGGASTLNVWSADIGGLGWATFPSSYSSNPTVDGVVIDYASVPGGSATNFDKGKTLTHEAGHWMGLWHTFQGGCTSTNDEVADTPAQSSSTSGCPTGRDSCNLPGLDPIHNYMDYSYDDCYNQFTPGQSTRMSNAWAAYRAGK</sequence>
<proteinExistence type="inferred from homology"/>
<evidence type="ECO:0000259" key="10">
    <source>
        <dbReference type="Pfam" id="PF05572"/>
    </source>
</evidence>
<dbReference type="AlphaFoldDB" id="A0A1H0PER6"/>
<dbReference type="InterPro" id="IPR008754">
    <property type="entry name" value="Peptidase_M43"/>
</dbReference>
<dbReference type="PANTHER" id="PTHR47466:SF1">
    <property type="entry name" value="METALLOPROTEASE MEP1 (AFU_ORTHOLOGUE AFUA_1G07730)-RELATED"/>
    <property type="match status" value="1"/>
</dbReference>
<name>A0A1H0PER6_9PSEU</name>
<keyword evidence="4 9" id="KW-0732">Signal</keyword>
<reference evidence="12" key="1">
    <citation type="submission" date="2016-10" db="EMBL/GenBank/DDBJ databases">
        <authorList>
            <person name="Varghese N."/>
            <person name="Submissions S."/>
        </authorList>
    </citation>
    <scope>NUCLEOTIDE SEQUENCE [LARGE SCALE GENOMIC DNA]</scope>
    <source>
        <strain evidence="12">IBRC-M 10655</strain>
    </source>
</reference>
<evidence type="ECO:0000256" key="1">
    <source>
        <dbReference type="ARBA" id="ARBA00008721"/>
    </source>
</evidence>
<keyword evidence="12" id="KW-1185">Reference proteome</keyword>
<evidence type="ECO:0000256" key="3">
    <source>
        <dbReference type="ARBA" id="ARBA00022723"/>
    </source>
</evidence>
<evidence type="ECO:0000256" key="8">
    <source>
        <dbReference type="ARBA" id="ARBA00023157"/>
    </source>
</evidence>
<keyword evidence="5" id="KW-0378">Hydrolase</keyword>
<feature type="chain" id="PRO_5011719135" evidence="9">
    <location>
        <begin position="32"/>
        <end position="320"/>
    </location>
</feature>
<keyword evidence="6" id="KW-0862">Zinc</keyword>
<dbReference type="GO" id="GO:0046872">
    <property type="term" value="F:metal ion binding"/>
    <property type="evidence" value="ECO:0007669"/>
    <property type="project" value="UniProtKB-KW"/>
</dbReference>
<comment type="similarity">
    <text evidence="1">Belongs to the peptidase M43B family.</text>
</comment>
<dbReference type="CDD" id="cd04275">
    <property type="entry name" value="ZnMc_pappalysin_like"/>
    <property type="match status" value="1"/>
</dbReference>
<gene>
    <name evidence="11" type="ORF">SAMN05192558_10674</name>
</gene>
<dbReference type="STRING" id="504798.SAMN05421871_106378"/>
<accession>A0A1H0PER6</accession>
<dbReference type="InterPro" id="IPR024079">
    <property type="entry name" value="MetalloPept_cat_dom_sf"/>
</dbReference>
<evidence type="ECO:0000256" key="9">
    <source>
        <dbReference type="SAM" id="SignalP"/>
    </source>
</evidence>
<dbReference type="OrthoDB" id="6278496at2"/>
<organism evidence="11 12">
    <name type="scientific">Actinokineospora alba</name>
    <dbReference type="NCBI Taxonomy" id="504798"/>
    <lineage>
        <taxon>Bacteria</taxon>
        <taxon>Bacillati</taxon>
        <taxon>Actinomycetota</taxon>
        <taxon>Actinomycetes</taxon>
        <taxon>Pseudonocardiales</taxon>
        <taxon>Pseudonocardiaceae</taxon>
        <taxon>Actinokineospora</taxon>
    </lineage>
</organism>
<dbReference type="RefSeq" id="WP_091375899.1">
    <property type="nucleotide sequence ID" value="NZ_FNDV01000006.1"/>
</dbReference>
<evidence type="ECO:0000256" key="6">
    <source>
        <dbReference type="ARBA" id="ARBA00022833"/>
    </source>
</evidence>
<dbReference type="SUPFAM" id="SSF55486">
    <property type="entry name" value="Metalloproteases ('zincins'), catalytic domain"/>
    <property type="match status" value="1"/>
</dbReference>
<evidence type="ECO:0000256" key="4">
    <source>
        <dbReference type="ARBA" id="ARBA00022729"/>
    </source>
</evidence>